<feature type="transmembrane region" description="Helical" evidence="1">
    <location>
        <begin position="24"/>
        <end position="43"/>
    </location>
</feature>
<feature type="transmembrane region" description="Helical" evidence="1">
    <location>
        <begin position="172"/>
        <end position="195"/>
    </location>
</feature>
<protein>
    <submittedName>
        <fullName evidence="2">Putative surface protein</fullName>
    </submittedName>
</protein>
<dbReference type="EMBL" id="CP011307">
    <property type="protein sequence ID" value="ALP93695.1"/>
    <property type="molecule type" value="Genomic_DNA"/>
</dbReference>
<dbReference type="AlphaFoldDB" id="A0A0S2W356"/>
<dbReference type="PATRIC" id="fig|1297617.4.peg.1333"/>
<dbReference type="GO" id="GO:0015661">
    <property type="term" value="F:L-lysine efflux transmembrane transporter activity"/>
    <property type="evidence" value="ECO:0007669"/>
    <property type="project" value="InterPro"/>
</dbReference>
<reference evidence="2 3" key="1">
    <citation type="journal article" date="2015" name="Nat. Commun.">
        <title>Production of butyrate from lysine and the Amadori product fructoselysine by a human gut commensal.</title>
        <authorList>
            <person name="Bui T.P."/>
            <person name="Ritari J."/>
            <person name="Boeren S."/>
            <person name="de Waard P."/>
            <person name="Plugge C.M."/>
            <person name="de Vos W.M."/>
        </authorList>
    </citation>
    <scope>NUCLEOTIDE SEQUENCE [LARGE SCALE GENOMIC DNA]</scope>
    <source>
        <strain evidence="2 3">AF211</strain>
    </source>
</reference>
<dbReference type="PANTHER" id="PTHR35804:SF1">
    <property type="entry name" value="LYSINE EXPORTER LYSO"/>
    <property type="match status" value="1"/>
</dbReference>
<keyword evidence="1" id="KW-0812">Transmembrane</keyword>
<keyword evidence="3" id="KW-1185">Reference proteome</keyword>
<dbReference type="STRING" id="1297617.IB211_01302c"/>
<evidence type="ECO:0000313" key="2">
    <source>
        <dbReference type="EMBL" id="ALP93695.1"/>
    </source>
</evidence>
<dbReference type="Pfam" id="PF03956">
    <property type="entry name" value="Lys_export"/>
    <property type="match status" value="1"/>
</dbReference>
<dbReference type="GO" id="GO:0005886">
    <property type="term" value="C:plasma membrane"/>
    <property type="evidence" value="ECO:0007669"/>
    <property type="project" value="TreeGrafter"/>
</dbReference>
<feature type="transmembrane region" description="Helical" evidence="1">
    <location>
        <begin position="100"/>
        <end position="123"/>
    </location>
</feature>
<organism evidence="2 3">
    <name type="scientific">Intestinimonas butyriciproducens</name>
    <dbReference type="NCBI Taxonomy" id="1297617"/>
    <lineage>
        <taxon>Bacteria</taxon>
        <taxon>Bacillati</taxon>
        <taxon>Bacillota</taxon>
        <taxon>Clostridia</taxon>
        <taxon>Eubacteriales</taxon>
        <taxon>Intestinimonas</taxon>
    </lineage>
</organism>
<keyword evidence="1" id="KW-0472">Membrane</keyword>
<dbReference type="RefSeq" id="WP_242857423.1">
    <property type="nucleotide sequence ID" value="NZ_CP011307.1"/>
</dbReference>
<dbReference type="eggNOG" id="COG2431">
    <property type="taxonomic scope" value="Bacteria"/>
</dbReference>
<proteinExistence type="predicted"/>
<evidence type="ECO:0000256" key="1">
    <source>
        <dbReference type="SAM" id="Phobius"/>
    </source>
</evidence>
<accession>A0A0S2W356</accession>
<dbReference type="InterPro" id="IPR005642">
    <property type="entry name" value="LysO"/>
</dbReference>
<reference evidence="3" key="2">
    <citation type="submission" date="2015-04" db="EMBL/GenBank/DDBJ databases">
        <title>A butyrogenic pathway from the amino acid lysine in a human gut commensal.</title>
        <authorList>
            <person name="de Vos W.M."/>
            <person name="Bui N.T.P."/>
            <person name="Plugge C.M."/>
            <person name="Ritari J."/>
        </authorList>
    </citation>
    <scope>NUCLEOTIDE SEQUENCE [LARGE SCALE GENOMIC DNA]</scope>
    <source>
        <strain evidence="3">AF211</strain>
    </source>
</reference>
<sequence length="197" mass="20605">MTKWIIGAVVGGILAGYFFVPEALAAHCGTFITVGLCLILFLVGVDMGRQGNVWWDIRAAGFKVLLIPVAVAVGTIGFAAVSSLFLPLTAQEAMAASAGFGWYSLAPMLLSSYSATLSAVAFLSNVMREVGSILLIPIVAQRLGFIECVALPGAAAMDTVLPVVVGSTHERITIYSFVSGVILSFAVPVLVPLIMQL</sequence>
<dbReference type="Proteomes" id="UP000064844">
    <property type="component" value="Chromosome"/>
</dbReference>
<evidence type="ECO:0000313" key="3">
    <source>
        <dbReference type="Proteomes" id="UP000064844"/>
    </source>
</evidence>
<keyword evidence="1" id="KW-1133">Transmembrane helix</keyword>
<name>A0A0S2W356_9FIRM</name>
<dbReference type="PANTHER" id="PTHR35804">
    <property type="entry name" value="LYSINE EXPORTER LYSO"/>
    <property type="match status" value="1"/>
</dbReference>
<dbReference type="KEGG" id="ibu:IB211_01302c"/>
<feature type="transmembrane region" description="Helical" evidence="1">
    <location>
        <begin position="64"/>
        <end position="88"/>
    </location>
</feature>
<feature type="transmembrane region" description="Helical" evidence="1">
    <location>
        <begin position="130"/>
        <end position="152"/>
    </location>
</feature>
<gene>
    <name evidence="2" type="ORF">IB211_01302c</name>
</gene>